<dbReference type="InterPro" id="IPR023214">
    <property type="entry name" value="HAD_sf"/>
</dbReference>
<reference evidence="12" key="1">
    <citation type="journal article" date="2020" name="mSystems">
        <title>Genome- and Community-Level Interaction Insights into Carbon Utilization and Element Cycling Functions of Hydrothermarchaeota in Hydrothermal Sediment.</title>
        <authorList>
            <person name="Zhou Z."/>
            <person name="Liu Y."/>
            <person name="Xu W."/>
            <person name="Pan J."/>
            <person name="Luo Z.H."/>
            <person name="Li M."/>
        </authorList>
    </citation>
    <scope>NUCLEOTIDE SEQUENCE [LARGE SCALE GENOMIC DNA]</scope>
    <source>
        <strain evidence="12">SpSt-106</strain>
    </source>
</reference>
<dbReference type="GO" id="GO:0098662">
    <property type="term" value="P:inorganic cation transmembrane transport"/>
    <property type="evidence" value="ECO:0007669"/>
    <property type="project" value="UniProtKB-ARBA"/>
</dbReference>
<keyword evidence="4" id="KW-0479">Metal-binding</keyword>
<proteinExistence type="predicted"/>
<dbReference type="GO" id="GO:0019829">
    <property type="term" value="F:ATPase-coupled monoatomic cation transmembrane transporter activity"/>
    <property type="evidence" value="ECO:0007669"/>
    <property type="project" value="UniProtKB-ARBA"/>
</dbReference>
<dbReference type="InterPro" id="IPR001757">
    <property type="entry name" value="P_typ_ATPase"/>
</dbReference>
<evidence type="ECO:0000256" key="7">
    <source>
        <dbReference type="ARBA" id="ARBA00022967"/>
    </source>
</evidence>
<keyword evidence="9 10" id="KW-0472">Membrane</keyword>
<dbReference type="Gene3D" id="3.40.1110.10">
    <property type="entry name" value="Calcium-transporting ATPase, cytoplasmic domain N"/>
    <property type="match status" value="1"/>
</dbReference>
<dbReference type="SUPFAM" id="SSF81660">
    <property type="entry name" value="Metal cation-transporting ATPase, ATP-binding domain N"/>
    <property type="match status" value="1"/>
</dbReference>
<comment type="subcellular location">
    <subcellularLocation>
        <location evidence="1">Cell membrane</location>
        <topology evidence="1">Multi-pass membrane protein</topology>
    </subcellularLocation>
</comment>
<dbReference type="Gene3D" id="2.70.150.10">
    <property type="entry name" value="Calcium-transporting ATPase, cytoplasmic transduction domain A"/>
    <property type="match status" value="1"/>
</dbReference>
<dbReference type="Gene3D" id="3.40.50.1000">
    <property type="entry name" value="HAD superfamily/HAD-like"/>
    <property type="match status" value="1"/>
</dbReference>
<evidence type="ECO:0000256" key="8">
    <source>
        <dbReference type="ARBA" id="ARBA00022989"/>
    </source>
</evidence>
<keyword evidence="3 10" id="KW-0812">Transmembrane</keyword>
<gene>
    <name evidence="12" type="ORF">ENM15_06845</name>
</gene>
<dbReference type="SMART" id="SM00831">
    <property type="entry name" value="Cation_ATPase_N"/>
    <property type="match status" value="1"/>
</dbReference>
<dbReference type="PANTHER" id="PTHR42861">
    <property type="entry name" value="CALCIUM-TRANSPORTING ATPASE"/>
    <property type="match status" value="1"/>
</dbReference>
<dbReference type="InterPro" id="IPR008250">
    <property type="entry name" value="ATPase_P-typ_transduc_dom_A_sf"/>
</dbReference>
<evidence type="ECO:0000256" key="10">
    <source>
        <dbReference type="SAM" id="Phobius"/>
    </source>
</evidence>
<dbReference type="PRINTS" id="PR00121">
    <property type="entry name" value="NAKATPASE"/>
</dbReference>
<keyword evidence="2" id="KW-1003">Cell membrane</keyword>
<comment type="caution">
    <text evidence="12">The sequence shown here is derived from an EMBL/GenBank/DDBJ whole genome shotgun (WGS) entry which is preliminary data.</text>
</comment>
<dbReference type="PROSITE" id="PS00154">
    <property type="entry name" value="ATPASE_E1_E2"/>
    <property type="match status" value="1"/>
</dbReference>
<evidence type="ECO:0000256" key="6">
    <source>
        <dbReference type="ARBA" id="ARBA00022840"/>
    </source>
</evidence>
<keyword evidence="5" id="KW-0547">Nucleotide-binding</keyword>
<protein>
    <recommendedName>
        <fullName evidence="11">Cation-transporting P-type ATPase N-terminal domain-containing protein</fullName>
    </recommendedName>
</protein>
<dbReference type="GO" id="GO:0046873">
    <property type="term" value="F:metal ion transmembrane transporter activity"/>
    <property type="evidence" value="ECO:0007669"/>
    <property type="project" value="UniProtKB-ARBA"/>
</dbReference>
<feature type="transmembrane region" description="Helical" evidence="10">
    <location>
        <begin position="276"/>
        <end position="303"/>
    </location>
</feature>
<evidence type="ECO:0000256" key="5">
    <source>
        <dbReference type="ARBA" id="ARBA00022741"/>
    </source>
</evidence>
<dbReference type="InterPro" id="IPR023299">
    <property type="entry name" value="ATPase_P-typ_cyto_dom_N"/>
</dbReference>
<keyword evidence="8 10" id="KW-1133">Transmembrane helix</keyword>
<accession>A0A7V5XHF2</accession>
<feature type="domain" description="Cation-transporting P-type ATPase N-terminal" evidence="11">
    <location>
        <begin position="9"/>
        <end position="82"/>
    </location>
</feature>
<dbReference type="GO" id="GO:0005524">
    <property type="term" value="F:ATP binding"/>
    <property type="evidence" value="ECO:0007669"/>
    <property type="project" value="UniProtKB-KW"/>
</dbReference>
<evidence type="ECO:0000256" key="1">
    <source>
        <dbReference type="ARBA" id="ARBA00004651"/>
    </source>
</evidence>
<dbReference type="NCBIfam" id="TIGR01494">
    <property type="entry name" value="ATPase_P-type"/>
    <property type="match status" value="1"/>
</dbReference>
<organism evidence="12">
    <name type="scientific">Thermodesulfobacterium geofontis</name>
    <dbReference type="NCBI Taxonomy" id="1295609"/>
    <lineage>
        <taxon>Bacteria</taxon>
        <taxon>Pseudomonadati</taxon>
        <taxon>Thermodesulfobacteriota</taxon>
        <taxon>Thermodesulfobacteria</taxon>
        <taxon>Thermodesulfobacteriales</taxon>
        <taxon>Thermodesulfobacteriaceae</taxon>
        <taxon>Thermodesulfobacterium</taxon>
    </lineage>
</organism>
<evidence type="ECO:0000256" key="4">
    <source>
        <dbReference type="ARBA" id="ARBA00022723"/>
    </source>
</evidence>
<dbReference type="GO" id="GO:0046872">
    <property type="term" value="F:metal ion binding"/>
    <property type="evidence" value="ECO:0007669"/>
    <property type="project" value="UniProtKB-KW"/>
</dbReference>
<dbReference type="InterPro" id="IPR018303">
    <property type="entry name" value="ATPase_P-typ_P_site"/>
</dbReference>
<dbReference type="GO" id="GO:0015662">
    <property type="term" value="F:P-type ion transporter activity"/>
    <property type="evidence" value="ECO:0007669"/>
    <property type="project" value="UniProtKB-ARBA"/>
</dbReference>
<evidence type="ECO:0000256" key="2">
    <source>
        <dbReference type="ARBA" id="ARBA00022475"/>
    </source>
</evidence>
<dbReference type="SUPFAM" id="SSF81665">
    <property type="entry name" value="Calcium ATPase, transmembrane domain M"/>
    <property type="match status" value="1"/>
</dbReference>
<dbReference type="AlphaFoldDB" id="A0A7V5XHF2"/>
<dbReference type="SUPFAM" id="SSF81653">
    <property type="entry name" value="Calcium ATPase, transduction domain A"/>
    <property type="match status" value="1"/>
</dbReference>
<evidence type="ECO:0000256" key="9">
    <source>
        <dbReference type="ARBA" id="ARBA00023136"/>
    </source>
</evidence>
<evidence type="ECO:0000259" key="11">
    <source>
        <dbReference type="SMART" id="SM00831"/>
    </source>
</evidence>
<dbReference type="Pfam" id="PF00690">
    <property type="entry name" value="Cation_ATPase_N"/>
    <property type="match status" value="1"/>
</dbReference>
<sequence length="449" mass="49102">MKKQAHDNKWHALDVQEVLKHLGASENGLSSDEALRRLEKVGPNSLVAEEGINPFWLLIRQVHNPLIYLLIFAAILSIFIGHTIDAIVIAGVIILNTMLGFFQEWRAEKTLSALRRMASPHARVLRDGASKVIDASEVVPGDILLLETGDKVAADARLISVKELRVDESALTGESVPVAKNVDILKADTPLADRKNMVFTSTNVTGGRGLAVVVATGMNTEIGKIAAQVSATKREETPLQKRMHKLSIFIGVGAIVLSFLVFVLGLFRGYKVVEMLMFSVAVAVSAIPEGLPAVISVTLALGVQRMASRNALIRRLPAVETLGSVTVICSDKTGTITKNQMTVKKIWAGGQIYELTGDGYVPEGKIRKEGGEKLEKLPEDLKKLLEIGLYCNNAVLRKKEGQWVVEGNPSEGALIVASMKAGLEKNPKKWRDSQKFRFQVMLSIWQPYI</sequence>
<keyword evidence="6" id="KW-0067">ATP-binding</keyword>
<dbReference type="Gene3D" id="1.20.1110.10">
    <property type="entry name" value="Calcium-transporting ATPase, transmembrane domain"/>
    <property type="match status" value="1"/>
</dbReference>
<dbReference type="InterPro" id="IPR059000">
    <property type="entry name" value="ATPase_P-type_domA"/>
</dbReference>
<feature type="transmembrane region" description="Helical" evidence="10">
    <location>
        <begin position="248"/>
        <end position="270"/>
    </location>
</feature>
<dbReference type="EMBL" id="DRWR01000113">
    <property type="protein sequence ID" value="HHQ16511.1"/>
    <property type="molecule type" value="Genomic_DNA"/>
</dbReference>
<feature type="transmembrane region" description="Helical" evidence="10">
    <location>
        <begin position="66"/>
        <end position="99"/>
    </location>
</feature>
<evidence type="ECO:0000313" key="12">
    <source>
        <dbReference type="EMBL" id="HHQ16511.1"/>
    </source>
</evidence>
<dbReference type="GO" id="GO:0016887">
    <property type="term" value="F:ATP hydrolysis activity"/>
    <property type="evidence" value="ECO:0007669"/>
    <property type="project" value="InterPro"/>
</dbReference>
<keyword evidence="7" id="KW-1278">Translocase</keyword>
<dbReference type="FunFam" id="2.70.150.10:FF:000016">
    <property type="entry name" value="Calcium-transporting P-type ATPase putative"/>
    <property type="match status" value="1"/>
</dbReference>
<dbReference type="PRINTS" id="PR00119">
    <property type="entry name" value="CATATPASE"/>
</dbReference>
<evidence type="ECO:0000256" key="3">
    <source>
        <dbReference type="ARBA" id="ARBA00022692"/>
    </source>
</evidence>
<name>A0A7V5XHF2_9BACT</name>
<dbReference type="InterPro" id="IPR023298">
    <property type="entry name" value="ATPase_P-typ_TM_dom_sf"/>
</dbReference>
<dbReference type="InterPro" id="IPR004014">
    <property type="entry name" value="ATPase_P-typ_cation-transptr_N"/>
</dbReference>
<dbReference type="GO" id="GO:0005886">
    <property type="term" value="C:plasma membrane"/>
    <property type="evidence" value="ECO:0007669"/>
    <property type="project" value="UniProtKB-SubCell"/>
</dbReference>
<dbReference type="Pfam" id="PF00122">
    <property type="entry name" value="E1-E2_ATPase"/>
    <property type="match status" value="1"/>
</dbReference>